<protein>
    <recommendedName>
        <fullName evidence="1">non-specific serine/threonine protein kinase</fullName>
        <ecNumber evidence="1">2.7.11.1</ecNumber>
    </recommendedName>
</protein>
<dbReference type="InterPro" id="IPR011009">
    <property type="entry name" value="Kinase-like_dom_sf"/>
</dbReference>
<dbReference type="InterPro" id="IPR008266">
    <property type="entry name" value="Tyr_kinase_AS"/>
</dbReference>
<sequence>MIPPRHRFYVPGGGLFPGGPHTWQVLPEDEDGIKAVRRYVDQLGPDVHSLELDSNGDPIDTSPEDPTIEVRHPEYSGALEKGEVARRSELTEIDRFHVCTDLVEYQDSLQGNKQVVAFKYTIIQQRFQRVVVDDVSGKVLGFTSQFISGGTLEHYKDHNQPFYFRWMEQLTTAVDDLSLTFGIIHQDIAPRNILYEPATKALKVSDFDRSALIGSKMQESGRDDVDGLIFTIYEALTTDDHYREIPFEEQDVSQVERLEGWKAVVPLEEGKGGIAAYRGFLSEWAATRRTTRTIKHCSEAAKPILWPAYTKPKHFILQTETGPLELGCRTRTEALAAGDYVTCRERPSLGAKQ</sequence>
<evidence type="ECO:0000256" key="4">
    <source>
        <dbReference type="SAM" id="MobiDB-lite"/>
    </source>
</evidence>
<dbReference type="GeneID" id="9227754"/>
<dbReference type="HOGENOM" id="CLU_037663_0_0_1"/>
<dbReference type="AlphaFoldDB" id="C5FHR0"/>
<comment type="catalytic activity">
    <reaction evidence="2">
        <text>L-threonyl-[protein] + ATP = O-phospho-L-threonyl-[protein] + ADP + H(+)</text>
        <dbReference type="Rhea" id="RHEA:46608"/>
        <dbReference type="Rhea" id="RHEA-COMP:11060"/>
        <dbReference type="Rhea" id="RHEA-COMP:11605"/>
        <dbReference type="ChEBI" id="CHEBI:15378"/>
        <dbReference type="ChEBI" id="CHEBI:30013"/>
        <dbReference type="ChEBI" id="CHEBI:30616"/>
        <dbReference type="ChEBI" id="CHEBI:61977"/>
        <dbReference type="ChEBI" id="CHEBI:456216"/>
        <dbReference type="EC" id="2.7.11.1"/>
    </reaction>
</comment>
<dbReference type="Gene3D" id="1.10.510.10">
    <property type="entry name" value="Transferase(Phosphotransferase) domain 1"/>
    <property type="match status" value="1"/>
</dbReference>
<evidence type="ECO:0000256" key="3">
    <source>
        <dbReference type="ARBA" id="ARBA00048679"/>
    </source>
</evidence>
<dbReference type="SUPFAM" id="SSF56112">
    <property type="entry name" value="Protein kinase-like (PK-like)"/>
    <property type="match status" value="1"/>
</dbReference>
<dbReference type="VEuPathDB" id="FungiDB:MCYG_01709"/>
<organism evidence="5 6">
    <name type="scientific">Arthroderma otae (strain ATCC MYA-4605 / CBS 113480)</name>
    <name type="common">Microsporum canis</name>
    <dbReference type="NCBI Taxonomy" id="554155"/>
    <lineage>
        <taxon>Eukaryota</taxon>
        <taxon>Fungi</taxon>
        <taxon>Dikarya</taxon>
        <taxon>Ascomycota</taxon>
        <taxon>Pezizomycotina</taxon>
        <taxon>Eurotiomycetes</taxon>
        <taxon>Eurotiomycetidae</taxon>
        <taxon>Onygenales</taxon>
        <taxon>Arthrodermataceae</taxon>
        <taxon>Microsporum</taxon>
    </lineage>
</organism>
<dbReference type="GO" id="GO:0004674">
    <property type="term" value="F:protein serine/threonine kinase activity"/>
    <property type="evidence" value="ECO:0007669"/>
    <property type="project" value="UniProtKB-EC"/>
</dbReference>
<dbReference type="RefSeq" id="XP_002848775.1">
    <property type="nucleotide sequence ID" value="XM_002848729.1"/>
</dbReference>
<evidence type="ECO:0000256" key="2">
    <source>
        <dbReference type="ARBA" id="ARBA00047899"/>
    </source>
</evidence>
<dbReference type="eggNOG" id="ENOG502SNEG">
    <property type="taxonomic scope" value="Eukaryota"/>
</dbReference>
<proteinExistence type="predicted"/>
<reference evidence="6" key="1">
    <citation type="journal article" date="2012" name="MBio">
        <title>Comparative genome analysis of Trichophyton rubrum and related dermatophytes reveals candidate genes involved in infection.</title>
        <authorList>
            <person name="Martinez D.A."/>
            <person name="Oliver B.G."/>
            <person name="Graeser Y."/>
            <person name="Goldberg J.M."/>
            <person name="Li W."/>
            <person name="Martinez-Rossi N.M."/>
            <person name="Monod M."/>
            <person name="Shelest E."/>
            <person name="Barton R.C."/>
            <person name="Birch E."/>
            <person name="Brakhage A.A."/>
            <person name="Chen Z."/>
            <person name="Gurr S.J."/>
            <person name="Heiman D."/>
            <person name="Heitman J."/>
            <person name="Kosti I."/>
            <person name="Rossi A."/>
            <person name="Saif S."/>
            <person name="Samalova M."/>
            <person name="Saunders C.W."/>
            <person name="Shea T."/>
            <person name="Summerbell R.C."/>
            <person name="Xu J."/>
            <person name="Young S."/>
            <person name="Zeng Q."/>
            <person name="Birren B.W."/>
            <person name="Cuomo C.A."/>
            <person name="White T.C."/>
        </authorList>
    </citation>
    <scope>NUCLEOTIDE SEQUENCE [LARGE SCALE GENOMIC DNA]</scope>
    <source>
        <strain evidence="6">ATCC MYA-4605 / CBS 113480</strain>
    </source>
</reference>
<accession>C5FHR0</accession>
<evidence type="ECO:0000313" key="5">
    <source>
        <dbReference type="EMBL" id="EEQ28890.1"/>
    </source>
</evidence>
<keyword evidence="6" id="KW-1185">Reference proteome</keyword>
<evidence type="ECO:0000313" key="6">
    <source>
        <dbReference type="Proteomes" id="UP000002035"/>
    </source>
</evidence>
<dbReference type="OrthoDB" id="4062651at2759"/>
<feature type="region of interest" description="Disordered" evidence="4">
    <location>
        <begin position="50"/>
        <end position="69"/>
    </location>
</feature>
<evidence type="ECO:0000256" key="1">
    <source>
        <dbReference type="ARBA" id="ARBA00012513"/>
    </source>
</evidence>
<dbReference type="PROSITE" id="PS00109">
    <property type="entry name" value="PROTEIN_KINASE_TYR"/>
    <property type="match status" value="1"/>
</dbReference>
<gene>
    <name evidence="5" type="ORF">MCYG_01709</name>
</gene>
<dbReference type="EC" id="2.7.11.1" evidence="1"/>
<comment type="catalytic activity">
    <reaction evidence="3">
        <text>L-seryl-[protein] + ATP = O-phospho-L-seryl-[protein] + ADP + H(+)</text>
        <dbReference type="Rhea" id="RHEA:17989"/>
        <dbReference type="Rhea" id="RHEA-COMP:9863"/>
        <dbReference type="Rhea" id="RHEA-COMP:11604"/>
        <dbReference type="ChEBI" id="CHEBI:15378"/>
        <dbReference type="ChEBI" id="CHEBI:29999"/>
        <dbReference type="ChEBI" id="CHEBI:30616"/>
        <dbReference type="ChEBI" id="CHEBI:83421"/>
        <dbReference type="ChEBI" id="CHEBI:456216"/>
        <dbReference type="EC" id="2.7.11.1"/>
    </reaction>
</comment>
<name>C5FHR0_ARTOC</name>
<dbReference type="EMBL" id="DS995702">
    <property type="protein sequence ID" value="EEQ28890.1"/>
    <property type="molecule type" value="Genomic_DNA"/>
</dbReference>
<dbReference type="Proteomes" id="UP000002035">
    <property type="component" value="Unassembled WGS sequence"/>
</dbReference>